<sequence length="329" mass="34804">MAPHRLLLLAYPHGQLLDIAGPAQLFAGANQALGRAAYEVLLVGPERGPMPCSAAFSLHVALAYAEVTPALLAGTGTVLATGGHRGMRAALAAGHITRILREAAPVVPRLASVCTGAFFLAAAGLLDARTAATHWDAAERLRRFRPAVTVDGESLWRRDGPIWTSAGVTAGMDLALAMIEADHGADLALALARHHVILRSRPGGQRQYAPALAADAASCPEPRLGRLAARIAAAPAADWRIEAMAEAGGCAPRSLTRLFRRHLGVSPAEFVERVRLDGARRLLLEGMAPVEAVARQAGFGSLRRMDRAFARALGTTPREFRARFRAEAA</sequence>
<comment type="caution">
    <text evidence="4">The sequence shown here is derived from an EMBL/GenBank/DDBJ whole genome shotgun (WGS) entry which is preliminary data.</text>
</comment>
<keyword evidence="2" id="KW-0804">Transcription</keyword>
<evidence type="ECO:0000313" key="4">
    <source>
        <dbReference type="EMBL" id="MBK1658962.1"/>
    </source>
</evidence>
<proteinExistence type="predicted"/>
<dbReference type="EMBL" id="NRSG01000076">
    <property type="protein sequence ID" value="MBK1658962.1"/>
    <property type="molecule type" value="Genomic_DNA"/>
</dbReference>
<dbReference type="InterPro" id="IPR029062">
    <property type="entry name" value="Class_I_gatase-like"/>
</dbReference>
<protein>
    <recommendedName>
        <fullName evidence="3">HTH araC/xylS-type domain-containing protein</fullName>
    </recommendedName>
</protein>
<dbReference type="InterPro" id="IPR002818">
    <property type="entry name" value="DJ-1/PfpI"/>
</dbReference>
<evidence type="ECO:0000256" key="2">
    <source>
        <dbReference type="ARBA" id="ARBA00023163"/>
    </source>
</evidence>
<evidence type="ECO:0000256" key="1">
    <source>
        <dbReference type="ARBA" id="ARBA00023015"/>
    </source>
</evidence>
<gene>
    <name evidence="4" type="ORF">CKO45_12035</name>
</gene>
<reference evidence="4 5" key="1">
    <citation type="journal article" date="2020" name="Microorganisms">
        <title>Osmotic Adaptation and Compatible Solute Biosynthesis of Phototrophic Bacteria as Revealed from Genome Analyses.</title>
        <authorList>
            <person name="Imhoff J.F."/>
            <person name="Rahn T."/>
            <person name="Kunzel S."/>
            <person name="Keller A."/>
            <person name="Neulinger S.C."/>
        </authorList>
    </citation>
    <scope>NUCLEOTIDE SEQUENCE [LARGE SCALE GENOMIC DNA]</scope>
    <source>
        <strain evidence="4 5">DSM 15382</strain>
    </source>
</reference>
<dbReference type="Proteomes" id="UP000697995">
    <property type="component" value="Unassembled WGS sequence"/>
</dbReference>
<feature type="domain" description="HTH araC/xylS-type" evidence="3">
    <location>
        <begin position="225"/>
        <end position="323"/>
    </location>
</feature>
<dbReference type="InterPro" id="IPR009057">
    <property type="entry name" value="Homeodomain-like_sf"/>
</dbReference>
<accession>A0ABS1CWX1</accession>
<dbReference type="RefSeq" id="WP_133221321.1">
    <property type="nucleotide sequence ID" value="NZ_NRSG01000076.1"/>
</dbReference>
<dbReference type="InterPro" id="IPR052158">
    <property type="entry name" value="INH-QAR"/>
</dbReference>
<dbReference type="CDD" id="cd03137">
    <property type="entry name" value="GATase1_AraC_1"/>
    <property type="match status" value="1"/>
</dbReference>
<keyword evidence="5" id="KW-1185">Reference proteome</keyword>
<dbReference type="PANTHER" id="PTHR43130:SF3">
    <property type="entry name" value="HTH-TYPE TRANSCRIPTIONAL REGULATOR RV1931C"/>
    <property type="match status" value="1"/>
</dbReference>
<dbReference type="Gene3D" id="1.10.10.60">
    <property type="entry name" value="Homeodomain-like"/>
    <property type="match status" value="1"/>
</dbReference>
<keyword evidence="1" id="KW-0805">Transcription regulation</keyword>
<dbReference type="Pfam" id="PF12833">
    <property type="entry name" value="HTH_18"/>
    <property type="match status" value="1"/>
</dbReference>
<organism evidence="4 5">
    <name type="scientific">Paracraurococcus ruber</name>
    <dbReference type="NCBI Taxonomy" id="77675"/>
    <lineage>
        <taxon>Bacteria</taxon>
        <taxon>Pseudomonadati</taxon>
        <taxon>Pseudomonadota</taxon>
        <taxon>Alphaproteobacteria</taxon>
        <taxon>Acetobacterales</taxon>
        <taxon>Roseomonadaceae</taxon>
        <taxon>Paracraurococcus</taxon>
    </lineage>
</organism>
<dbReference type="Gene3D" id="3.40.50.880">
    <property type="match status" value="1"/>
</dbReference>
<dbReference type="SUPFAM" id="SSF46689">
    <property type="entry name" value="Homeodomain-like"/>
    <property type="match status" value="2"/>
</dbReference>
<dbReference type="PANTHER" id="PTHR43130">
    <property type="entry name" value="ARAC-FAMILY TRANSCRIPTIONAL REGULATOR"/>
    <property type="match status" value="1"/>
</dbReference>
<dbReference type="InterPro" id="IPR018060">
    <property type="entry name" value="HTH_AraC"/>
</dbReference>
<dbReference type="SUPFAM" id="SSF52317">
    <property type="entry name" value="Class I glutamine amidotransferase-like"/>
    <property type="match status" value="1"/>
</dbReference>
<name>A0ABS1CWX1_9PROT</name>
<dbReference type="PROSITE" id="PS01124">
    <property type="entry name" value="HTH_ARAC_FAMILY_2"/>
    <property type="match status" value="1"/>
</dbReference>
<evidence type="ECO:0000313" key="5">
    <source>
        <dbReference type="Proteomes" id="UP000697995"/>
    </source>
</evidence>
<dbReference type="Pfam" id="PF01965">
    <property type="entry name" value="DJ-1_PfpI"/>
    <property type="match status" value="1"/>
</dbReference>
<evidence type="ECO:0000259" key="3">
    <source>
        <dbReference type="PROSITE" id="PS01124"/>
    </source>
</evidence>
<dbReference type="SMART" id="SM00342">
    <property type="entry name" value="HTH_ARAC"/>
    <property type="match status" value="1"/>
</dbReference>